<feature type="domain" description="Tr-type G" evidence="9">
    <location>
        <begin position="354"/>
        <end position="530"/>
    </location>
</feature>
<dbReference type="HAMAP" id="MF_00100_B">
    <property type="entry name" value="IF_2_B"/>
    <property type="match status" value="1"/>
</dbReference>
<dbReference type="InterPro" id="IPR023115">
    <property type="entry name" value="TIF_IF2_dom3"/>
</dbReference>
<accession>A0AAW1Q2W4</accession>
<feature type="compositionally biased region" description="Low complexity" evidence="8">
    <location>
        <begin position="35"/>
        <end position="61"/>
    </location>
</feature>
<dbReference type="PROSITE" id="PS01176">
    <property type="entry name" value="IF2"/>
    <property type="match status" value="1"/>
</dbReference>
<dbReference type="InterPro" id="IPR000178">
    <property type="entry name" value="TF_IF2_bacterial-like"/>
</dbReference>
<evidence type="ECO:0000256" key="2">
    <source>
        <dbReference type="ARBA" id="ARBA00022540"/>
    </source>
</evidence>
<proteinExistence type="inferred from homology"/>
<dbReference type="PANTHER" id="PTHR43381">
    <property type="entry name" value="TRANSLATION INITIATION FACTOR IF-2-RELATED"/>
    <property type="match status" value="1"/>
</dbReference>
<dbReference type="EMBL" id="JALJOR010000007">
    <property type="protein sequence ID" value="KAK9814669.1"/>
    <property type="molecule type" value="Genomic_DNA"/>
</dbReference>
<feature type="compositionally biased region" description="Pro residues" evidence="8">
    <location>
        <begin position="69"/>
        <end position="83"/>
    </location>
</feature>
<dbReference type="CDD" id="cd03692">
    <property type="entry name" value="mtIF2_IVc"/>
    <property type="match status" value="1"/>
</dbReference>
<protein>
    <recommendedName>
        <fullName evidence="7">Translation initiation factor IF-2, chloroplastic</fullName>
    </recommendedName>
</protein>
<dbReference type="Gene3D" id="2.40.30.10">
    <property type="entry name" value="Translation factors"/>
    <property type="match status" value="2"/>
</dbReference>
<dbReference type="FunFam" id="2.40.30.10:FF:000008">
    <property type="entry name" value="Translation initiation factor IF-2"/>
    <property type="match status" value="1"/>
</dbReference>
<dbReference type="InterPro" id="IPR053905">
    <property type="entry name" value="EF-G-like_DII"/>
</dbReference>
<dbReference type="SUPFAM" id="SSF52540">
    <property type="entry name" value="P-loop containing nucleoside triphosphate hydrolases"/>
    <property type="match status" value="1"/>
</dbReference>
<dbReference type="CDD" id="cd01887">
    <property type="entry name" value="IF2_eIF5B"/>
    <property type="match status" value="1"/>
</dbReference>
<dbReference type="NCBIfam" id="TIGR00231">
    <property type="entry name" value="small_GTP"/>
    <property type="match status" value="1"/>
</dbReference>
<dbReference type="InterPro" id="IPR009000">
    <property type="entry name" value="Transl_B-barrel_sf"/>
</dbReference>
<dbReference type="GO" id="GO:0005525">
    <property type="term" value="F:GTP binding"/>
    <property type="evidence" value="ECO:0007669"/>
    <property type="project" value="UniProtKB-KW"/>
</dbReference>
<evidence type="ECO:0000256" key="3">
    <source>
        <dbReference type="ARBA" id="ARBA00022741"/>
    </source>
</evidence>
<dbReference type="Gene3D" id="3.40.50.10050">
    <property type="entry name" value="Translation initiation factor IF- 2, domain 3"/>
    <property type="match status" value="1"/>
</dbReference>
<dbReference type="Proteomes" id="UP001489004">
    <property type="component" value="Unassembled WGS sequence"/>
</dbReference>
<dbReference type="InterPro" id="IPR006847">
    <property type="entry name" value="IF2_N"/>
</dbReference>
<comment type="function">
    <text evidence="6">One of the essential components for the initiation of protein synthesis. Protects formylmethionyl-tRNA from spontaneous hydrolysis and promotes its binding to the 30S ribosomal subunits. Also involved in the hydrolysis of GTP during the formation of the 70S ribosomal complex.</text>
</comment>
<gene>
    <name evidence="10" type="ORF">WJX72_009524</name>
</gene>
<dbReference type="CDD" id="cd03702">
    <property type="entry name" value="IF2_mtIF2_II"/>
    <property type="match status" value="1"/>
</dbReference>
<dbReference type="GO" id="GO:0003924">
    <property type="term" value="F:GTPase activity"/>
    <property type="evidence" value="ECO:0007669"/>
    <property type="project" value="InterPro"/>
</dbReference>
<organism evidence="10 11">
    <name type="scientific">[Myrmecia] bisecta</name>
    <dbReference type="NCBI Taxonomy" id="41462"/>
    <lineage>
        <taxon>Eukaryota</taxon>
        <taxon>Viridiplantae</taxon>
        <taxon>Chlorophyta</taxon>
        <taxon>core chlorophytes</taxon>
        <taxon>Trebouxiophyceae</taxon>
        <taxon>Trebouxiales</taxon>
        <taxon>Trebouxiaceae</taxon>
        <taxon>Myrmecia</taxon>
    </lineage>
</organism>
<evidence type="ECO:0000256" key="4">
    <source>
        <dbReference type="ARBA" id="ARBA00022917"/>
    </source>
</evidence>
<dbReference type="PANTHER" id="PTHR43381:SF5">
    <property type="entry name" value="TR-TYPE G DOMAIN-CONTAINING PROTEIN"/>
    <property type="match status" value="1"/>
</dbReference>
<dbReference type="FunFam" id="2.40.30.10:FF:000054">
    <property type="entry name" value="Translation initiation factor IF-2"/>
    <property type="match status" value="1"/>
</dbReference>
<name>A0AAW1Q2W4_9CHLO</name>
<feature type="compositionally biased region" description="Basic and acidic residues" evidence="8">
    <location>
        <begin position="132"/>
        <end position="147"/>
    </location>
</feature>
<evidence type="ECO:0000313" key="10">
    <source>
        <dbReference type="EMBL" id="KAK9814669.1"/>
    </source>
</evidence>
<dbReference type="PRINTS" id="PR00315">
    <property type="entry name" value="ELONGATNFCT"/>
</dbReference>
<keyword evidence="2" id="KW-0396">Initiation factor</keyword>
<keyword evidence="4" id="KW-0648">Protein biosynthesis</keyword>
<comment type="caution">
    <text evidence="10">The sequence shown here is derived from an EMBL/GenBank/DDBJ whole genome shotgun (WGS) entry which is preliminary data.</text>
</comment>
<feature type="region of interest" description="Disordered" evidence="8">
    <location>
        <begin position="1"/>
        <end position="258"/>
    </location>
</feature>
<feature type="compositionally biased region" description="Basic residues" evidence="8">
    <location>
        <begin position="244"/>
        <end position="256"/>
    </location>
</feature>
<evidence type="ECO:0000256" key="1">
    <source>
        <dbReference type="ARBA" id="ARBA00007733"/>
    </source>
</evidence>
<dbReference type="InterPro" id="IPR044145">
    <property type="entry name" value="IF2_II"/>
</dbReference>
<dbReference type="InterPro" id="IPR015760">
    <property type="entry name" value="TIF_IF2"/>
</dbReference>
<dbReference type="InterPro" id="IPR036925">
    <property type="entry name" value="TIF_IF2_dom3_sf"/>
</dbReference>
<reference evidence="10 11" key="1">
    <citation type="journal article" date="2024" name="Nat. Commun.">
        <title>Phylogenomics reveals the evolutionary origins of lichenization in chlorophyte algae.</title>
        <authorList>
            <person name="Puginier C."/>
            <person name="Libourel C."/>
            <person name="Otte J."/>
            <person name="Skaloud P."/>
            <person name="Haon M."/>
            <person name="Grisel S."/>
            <person name="Petersen M."/>
            <person name="Berrin J.G."/>
            <person name="Delaux P.M."/>
            <person name="Dal Grande F."/>
            <person name="Keller J."/>
        </authorList>
    </citation>
    <scope>NUCLEOTIDE SEQUENCE [LARGE SCALE GENOMIC DNA]</scope>
    <source>
        <strain evidence="10 11">SAG 2043</strain>
    </source>
</reference>
<dbReference type="Pfam" id="PF04760">
    <property type="entry name" value="IF2_N"/>
    <property type="match status" value="1"/>
</dbReference>
<dbReference type="PROSITE" id="PS51722">
    <property type="entry name" value="G_TR_2"/>
    <property type="match status" value="1"/>
</dbReference>
<dbReference type="Pfam" id="PF00009">
    <property type="entry name" value="GTP_EFTU"/>
    <property type="match status" value="1"/>
</dbReference>
<dbReference type="AlphaFoldDB" id="A0AAW1Q2W4"/>
<keyword evidence="3" id="KW-0547">Nucleotide-binding</keyword>
<dbReference type="GO" id="GO:0003743">
    <property type="term" value="F:translation initiation factor activity"/>
    <property type="evidence" value="ECO:0007669"/>
    <property type="project" value="UniProtKB-KW"/>
</dbReference>
<dbReference type="InterPro" id="IPR005225">
    <property type="entry name" value="Small_GTP-bd"/>
</dbReference>
<evidence type="ECO:0000256" key="5">
    <source>
        <dbReference type="ARBA" id="ARBA00023134"/>
    </source>
</evidence>
<feature type="compositionally biased region" description="Basic and acidic residues" evidence="8">
    <location>
        <begin position="84"/>
        <end position="96"/>
    </location>
</feature>
<evidence type="ECO:0000259" key="9">
    <source>
        <dbReference type="PROSITE" id="PS51722"/>
    </source>
</evidence>
<keyword evidence="11" id="KW-1185">Reference proteome</keyword>
<dbReference type="FunFam" id="3.40.50.10050:FF:000001">
    <property type="entry name" value="Translation initiation factor IF-2"/>
    <property type="match status" value="1"/>
</dbReference>
<dbReference type="InterPro" id="IPR027417">
    <property type="entry name" value="P-loop_NTPase"/>
</dbReference>
<dbReference type="Pfam" id="PF11987">
    <property type="entry name" value="IF-2"/>
    <property type="match status" value="1"/>
</dbReference>
<sequence>MDVPRQENLGADRRPNNMDAPRQENLASENGASRNGAEPNAAATNGAAPTAAAPTAAAAPEVELMGRPTPRPPPQQRGPPPRPRSFESRPPPRDTYQRQGPPDFSRPPPLDTYQRQGPPDFSRPPQGMSSDRNTEDRRESEPRRRPVQESLEDEQEGFQGSGDARGPRDGFRGAAGPVDALTRPGQRAPPTTAPPSMPPRLSDQRRKGSRGPSAEQDDAEFRARMAKKTGKTGKSGKVDLGARRSARSQKRDKRKQAALDNALVREEIFEVGPEGMPVAELADRLAINPTEVVMKLFVKGLMVQVNSTLDKEAIKLVAEEYGVDVIDKDEEDVTSAAKKTVDYLEDEDADFLQPRPPVVTVMGHVDHGKTSLLDFIRKTKVAAGEAGGITQAIGAYTVGVDTGEVDDQTRHQVTFLDTPGHEAFSAMRARGTKVTDIAIIVVAADDGVRPQTVEAISHARAAEVPIVVAINKVDKEGAQIDRVKQELSEAGLLPEEWGGSTPMVAISAKKGTGIDELLETVLLVAEVEQLMANPDKAARGTVIESHLDKKSGAVASVLVAAGTLRVGDVVSAGAAYGRVRSLGDSTGEVQQAGPSIAVQVTGMNSVSVAGDEFYVHDSLDEARKIAEAVEASQRLERLSQFAGSSMVTTKSFASIDDEESEALQRLNIILKADASGSLEAVKAALGALPQDNVMLRFLLTAANEITESDIDLAFASDGYVIGFNVAPSEAVQAAAKNRGVDVRTYKVIYDLVDDMRAAMEGRLAPVEERTAIGNAVVRAAFGSGSRRVAGCMVTDGVLRKGCTVKVSRNGRTLHEGEVISLRRIKDDVKEVTNGLECGMGVEGFNEWREDDQIEAYEVKAKQRTLEEAAAPA</sequence>
<dbReference type="NCBIfam" id="TIGR00487">
    <property type="entry name" value="IF-2"/>
    <property type="match status" value="1"/>
</dbReference>
<evidence type="ECO:0000256" key="8">
    <source>
        <dbReference type="SAM" id="MobiDB-lite"/>
    </source>
</evidence>
<keyword evidence="5" id="KW-0342">GTP-binding</keyword>
<dbReference type="Pfam" id="PF22042">
    <property type="entry name" value="EF-G_D2"/>
    <property type="match status" value="1"/>
</dbReference>
<evidence type="ECO:0000256" key="7">
    <source>
        <dbReference type="ARBA" id="ARBA00044105"/>
    </source>
</evidence>
<dbReference type="Gene3D" id="3.40.50.300">
    <property type="entry name" value="P-loop containing nucleotide triphosphate hydrolases"/>
    <property type="match status" value="1"/>
</dbReference>
<dbReference type="SUPFAM" id="SSF52156">
    <property type="entry name" value="Initiation factor IF2/eIF5b, domain 3"/>
    <property type="match status" value="1"/>
</dbReference>
<dbReference type="SUPFAM" id="SSF50447">
    <property type="entry name" value="Translation proteins"/>
    <property type="match status" value="2"/>
</dbReference>
<dbReference type="InterPro" id="IPR000795">
    <property type="entry name" value="T_Tr_GTP-bd_dom"/>
</dbReference>
<evidence type="ECO:0000256" key="6">
    <source>
        <dbReference type="ARBA" id="ARBA00025162"/>
    </source>
</evidence>
<dbReference type="GO" id="GO:0005737">
    <property type="term" value="C:cytoplasm"/>
    <property type="evidence" value="ECO:0007669"/>
    <property type="project" value="TreeGrafter"/>
</dbReference>
<dbReference type="FunFam" id="3.40.50.300:FF:000019">
    <property type="entry name" value="Translation initiation factor IF-2"/>
    <property type="match status" value="1"/>
</dbReference>
<comment type="similarity">
    <text evidence="1">Belongs to the TRAFAC class translation factor GTPase superfamily. Classic translation factor GTPase family. IF-2 subfamily.</text>
</comment>
<evidence type="ECO:0000313" key="11">
    <source>
        <dbReference type="Proteomes" id="UP001489004"/>
    </source>
</evidence>